<name>A0ABW8LRX9_9ACTN</name>
<dbReference type="SUPFAM" id="SSF54909">
    <property type="entry name" value="Dimeric alpha+beta barrel"/>
    <property type="match status" value="1"/>
</dbReference>
<dbReference type="EMBL" id="JBJDQH010000007">
    <property type="protein sequence ID" value="MFK4267780.1"/>
    <property type="molecule type" value="Genomic_DNA"/>
</dbReference>
<reference evidence="2 3" key="1">
    <citation type="submission" date="2024-11" db="EMBL/GenBank/DDBJ databases">
        <title>The Natural Products Discovery Center: Release of the First 8490 Sequenced Strains for Exploring Actinobacteria Biosynthetic Diversity.</title>
        <authorList>
            <person name="Kalkreuter E."/>
            <person name="Kautsar S.A."/>
            <person name="Yang D."/>
            <person name="Bader C.D."/>
            <person name="Teijaro C.N."/>
            <person name="Fluegel L."/>
            <person name="Davis C.M."/>
            <person name="Simpson J.R."/>
            <person name="Lauterbach L."/>
            <person name="Steele A.D."/>
            <person name="Gui C."/>
            <person name="Meng S."/>
            <person name="Li G."/>
            <person name="Viehrig K."/>
            <person name="Ye F."/>
            <person name="Su P."/>
            <person name="Kiefer A.F."/>
            <person name="Nichols A."/>
            <person name="Cepeda A.J."/>
            <person name="Yan W."/>
            <person name="Fan B."/>
            <person name="Jiang Y."/>
            <person name="Adhikari A."/>
            <person name="Zheng C.-J."/>
            <person name="Schuster L."/>
            <person name="Cowan T.M."/>
            <person name="Smanski M.J."/>
            <person name="Chevrette M.G."/>
            <person name="De Carvalho L.P.S."/>
            <person name="Shen B."/>
        </authorList>
    </citation>
    <scope>NUCLEOTIDE SEQUENCE [LARGE SCALE GENOMIC DNA]</scope>
    <source>
        <strain evidence="2 3">NPDC020863</strain>
    </source>
</reference>
<dbReference type="InterPro" id="IPR011008">
    <property type="entry name" value="Dimeric_a/b-barrel"/>
</dbReference>
<gene>
    <name evidence="2" type="ORF">ACI2L5_23005</name>
</gene>
<sequence length="150" mass="16389">MIVNILRFSFKDGTTDEKKAEVLGAMRRTAAVESASFATVGQDLGDPAEGYTHAYCVGIEDLPALERYMYDPVHLEGDFEILPHLARLSAVRLSDDMDPELGARVTEIFLAKLAKYPEWGELLNSIPDSRISTDGPTDFPVAPVFGARAG</sequence>
<dbReference type="PROSITE" id="PS51502">
    <property type="entry name" value="S_R_A_B_BARREL"/>
    <property type="match status" value="1"/>
</dbReference>
<dbReference type="SMART" id="SM00886">
    <property type="entry name" value="Dabb"/>
    <property type="match status" value="1"/>
</dbReference>
<comment type="caution">
    <text evidence="2">The sequence shown here is derived from an EMBL/GenBank/DDBJ whole genome shotgun (WGS) entry which is preliminary data.</text>
</comment>
<evidence type="ECO:0000259" key="1">
    <source>
        <dbReference type="PROSITE" id="PS51502"/>
    </source>
</evidence>
<dbReference type="InterPro" id="IPR013097">
    <property type="entry name" value="Dabb"/>
</dbReference>
<protein>
    <submittedName>
        <fullName evidence="2">Dabb family protein</fullName>
    </submittedName>
</protein>
<evidence type="ECO:0000313" key="2">
    <source>
        <dbReference type="EMBL" id="MFK4267780.1"/>
    </source>
</evidence>
<dbReference type="RefSeq" id="WP_358701357.1">
    <property type="nucleotide sequence ID" value="NZ_JBFACG010000002.1"/>
</dbReference>
<organism evidence="2 3">
    <name type="scientific">Streptomyces milbemycinicus</name>
    <dbReference type="NCBI Taxonomy" id="476552"/>
    <lineage>
        <taxon>Bacteria</taxon>
        <taxon>Bacillati</taxon>
        <taxon>Actinomycetota</taxon>
        <taxon>Actinomycetes</taxon>
        <taxon>Kitasatosporales</taxon>
        <taxon>Streptomycetaceae</taxon>
        <taxon>Streptomyces</taxon>
    </lineage>
</organism>
<proteinExistence type="predicted"/>
<dbReference type="Proteomes" id="UP001620295">
    <property type="component" value="Unassembled WGS sequence"/>
</dbReference>
<keyword evidence="3" id="KW-1185">Reference proteome</keyword>
<accession>A0ABW8LRX9</accession>
<evidence type="ECO:0000313" key="3">
    <source>
        <dbReference type="Proteomes" id="UP001620295"/>
    </source>
</evidence>
<feature type="domain" description="Stress-response A/B barrel" evidence="1">
    <location>
        <begin position="2"/>
        <end position="93"/>
    </location>
</feature>
<dbReference type="Gene3D" id="3.30.70.100">
    <property type="match status" value="1"/>
</dbReference>
<dbReference type="Pfam" id="PF07876">
    <property type="entry name" value="Dabb"/>
    <property type="match status" value="1"/>
</dbReference>